<evidence type="ECO:0000256" key="2">
    <source>
        <dbReference type="ARBA" id="ARBA00004496"/>
    </source>
</evidence>
<gene>
    <name evidence="10" type="ORF">GCM10009554_29130</name>
</gene>
<dbReference type="Gene3D" id="2.60.40.10">
    <property type="entry name" value="Immunoglobulins"/>
    <property type="match status" value="3"/>
</dbReference>
<dbReference type="RefSeq" id="WP_343969004.1">
    <property type="nucleotide sequence ID" value="NZ_BAAAHK010000007.1"/>
</dbReference>
<feature type="signal peptide" evidence="8">
    <location>
        <begin position="1"/>
        <end position="29"/>
    </location>
</feature>
<dbReference type="Pfam" id="PF22544">
    <property type="entry name" value="HYDIN_VesB_CFA65-like_Ig"/>
    <property type="match status" value="1"/>
</dbReference>
<dbReference type="InterPro" id="IPR013783">
    <property type="entry name" value="Ig-like_fold"/>
</dbReference>
<reference evidence="10 11" key="1">
    <citation type="journal article" date="2019" name="Int. J. Syst. Evol. Microbiol.">
        <title>The Global Catalogue of Microorganisms (GCM) 10K type strain sequencing project: providing services to taxonomists for standard genome sequencing and annotation.</title>
        <authorList>
            <consortium name="The Broad Institute Genomics Platform"/>
            <consortium name="The Broad Institute Genome Sequencing Center for Infectious Disease"/>
            <person name="Wu L."/>
            <person name="Ma J."/>
        </authorList>
    </citation>
    <scope>NUCLEOTIDE SEQUENCE [LARGE SCALE GENOMIC DNA]</scope>
    <source>
        <strain evidence="10 11">JCM 10977</strain>
    </source>
</reference>
<dbReference type="Proteomes" id="UP001500542">
    <property type="component" value="Unassembled WGS sequence"/>
</dbReference>
<evidence type="ECO:0000256" key="1">
    <source>
        <dbReference type="ARBA" id="ARBA00004138"/>
    </source>
</evidence>
<feature type="domain" description="Fibronectin type-III" evidence="9">
    <location>
        <begin position="359"/>
        <end position="458"/>
    </location>
</feature>
<dbReference type="Pfam" id="PF07676">
    <property type="entry name" value="PD40"/>
    <property type="match status" value="1"/>
</dbReference>
<protein>
    <recommendedName>
        <fullName evidence="9">Fibronectin type-III domain-containing protein</fullName>
    </recommendedName>
</protein>
<dbReference type="EMBL" id="BAAAHK010000007">
    <property type="protein sequence ID" value="GAA0939412.1"/>
    <property type="molecule type" value="Genomic_DNA"/>
</dbReference>
<proteinExistence type="predicted"/>
<comment type="subcellular location">
    <subcellularLocation>
        <location evidence="1">Cell projection</location>
        <location evidence="1">Cilium</location>
    </subcellularLocation>
    <subcellularLocation>
        <location evidence="2">Cytoplasm</location>
    </subcellularLocation>
</comment>
<comment type="caution">
    <text evidence="10">The sequence shown here is derived from an EMBL/GenBank/DDBJ whole genome shotgun (WGS) entry which is preliminary data.</text>
</comment>
<dbReference type="SUPFAM" id="SSF69304">
    <property type="entry name" value="Tricorn protease N-terminal domain"/>
    <property type="match status" value="1"/>
</dbReference>
<evidence type="ECO:0000256" key="7">
    <source>
        <dbReference type="ARBA" id="ARBA00023326"/>
    </source>
</evidence>
<dbReference type="SUPFAM" id="SSF49265">
    <property type="entry name" value="Fibronectin type III"/>
    <property type="match status" value="2"/>
</dbReference>
<keyword evidence="4" id="KW-0969">Cilium</keyword>
<evidence type="ECO:0000256" key="3">
    <source>
        <dbReference type="ARBA" id="ARBA00022490"/>
    </source>
</evidence>
<accession>A0ABN1Q992</accession>
<dbReference type="InterPro" id="IPR053879">
    <property type="entry name" value="HYDIN_VesB_CFA65-like_Ig"/>
</dbReference>
<evidence type="ECO:0000256" key="4">
    <source>
        <dbReference type="ARBA" id="ARBA00023069"/>
    </source>
</evidence>
<evidence type="ECO:0000256" key="5">
    <source>
        <dbReference type="ARBA" id="ARBA00023273"/>
    </source>
</evidence>
<dbReference type="NCBIfam" id="NF012200">
    <property type="entry name" value="choice_anch_D"/>
    <property type="match status" value="1"/>
</dbReference>
<keyword evidence="3" id="KW-0963">Cytoplasm</keyword>
<evidence type="ECO:0000313" key="11">
    <source>
        <dbReference type="Proteomes" id="UP001500542"/>
    </source>
</evidence>
<name>A0ABN1Q992_9ACTN</name>
<evidence type="ECO:0000313" key="10">
    <source>
        <dbReference type="EMBL" id="GAA0939412.1"/>
    </source>
</evidence>
<dbReference type="InterPro" id="IPR036116">
    <property type="entry name" value="FN3_sf"/>
</dbReference>
<evidence type="ECO:0000259" key="9">
    <source>
        <dbReference type="PROSITE" id="PS50853"/>
    </source>
</evidence>
<dbReference type="InterPro" id="IPR003961">
    <property type="entry name" value="FN3_dom"/>
</dbReference>
<keyword evidence="5" id="KW-0966">Cell projection</keyword>
<keyword evidence="7" id="KW-0119">Carbohydrate metabolism</keyword>
<feature type="chain" id="PRO_5045665069" description="Fibronectin type-III domain-containing protein" evidence="8">
    <location>
        <begin position="30"/>
        <end position="1008"/>
    </location>
</feature>
<dbReference type="InterPro" id="IPR011659">
    <property type="entry name" value="WD40"/>
</dbReference>
<dbReference type="Gene3D" id="2.120.10.30">
    <property type="entry name" value="TolB, C-terminal domain"/>
    <property type="match status" value="1"/>
</dbReference>
<evidence type="ECO:0000256" key="6">
    <source>
        <dbReference type="ARBA" id="ARBA00023295"/>
    </source>
</evidence>
<keyword evidence="11" id="KW-1185">Reference proteome</keyword>
<keyword evidence="6" id="KW-0378">Hydrolase</keyword>
<keyword evidence="8" id="KW-0732">Signal</keyword>
<keyword evidence="7" id="KW-0624">Polysaccharide degradation</keyword>
<sequence>MRRARKTVLLRTALAAALAAITVPFIAHAAFGDEAVTAPTAQVFPTRQGIGIVWSDVDAAGYRVERRQAAADWQDVSGTLAASATSWIDESIPAGSAAEYRVIGESDSAPATSPTVTATRVEEPPAVGDIDALALDANRGAGVTWLQNETATPVTASAPADGSRTLTAGQLKLRMPAFFAGPGYYDLPAQSAVTLTQGDRSCTSAATVRVSAVTYTADLQLETFAASLAAGTCAGAAPVAWFEIRYRSAVGYQALSVVPDHADAGPVQYGKTSNLPVTVTNTGTAPVQINGWRFRFGPSSEWTVTTNDCPATLPVAATCSFTVTFRPDLIGLRSNSLTIEDSTSLERHTVAVSGTGVDLPGALDVSVVPTYTGHTVSWRSLQTAAGTPVRGYQLHRYLDGVETTQWFEEKSSTTDFSVTEPNPKAGIEYAVSVVNEVGEGPTGSRRAVPRANQQIVVTQGQAETRELAAADLSGYVVPFPADANSVKPKEAVTSSPDGRSLAYVTSTSERVLWTRTVTPDGLGVPARLWASTAPITHLSWSPDGTRIAFQGQENSTPCVYVIAAVGGTSEKVACQVISPSWMPDGRTLMVADHRLAPDRFARIEAKTGGARVSTLPDQVAVADGTPVRVSPDGLQVAFASGSTVRLAGELAKTSPPLDSAVQSISWNPDGDDLVALTSSGRVYLLGLSVTHDLWIKGGLRDTIDRLDLTWQRLGVTIKPTPAVLGPQIAIPFDSSALPAGTRFTCALTGRALAACTSPMTAAGLVSGNYSLTVNAIEPDGRVTKAFRTFTVDATGPVARTLAPAYQGSTATTAAVKVTATDANGVATYDVRYRRASYAGAYSAYVQPWTNTTATSMNLAMAAGYEYCVSVRAKDKLGNVGQWSAERCFSRPMDDRLLTLATTGWTRASGSAFYLGTTTQTSAYGKALTRSVQGKRFFLVATRCPTCGSVAVYAGSKYLTTLNLASPTTQRQVLLGLPVQTTLFSGTLTFSTRSTGKLVQIDGLAVGRT</sequence>
<keyword evidence="6" id="KW-0326">Glycosidase</keyword>
<organism evidence="10 11">
    <name type="scientific">Kribbella koreensis</name>
    <dbReference type="NCBI Taxonomy" id="57909"/>
    <lineage>
        <taxon>Bacteria</taxon>
        <taxon>Bacillati</taxon>
        <taxon>Actinomycetota</taxon>
        <taxon>Actinomycetes</taxon>
        <taxon>Propionibacteriales</taxon>
        <taxon>Kribbellaceae</taxon>
        <taxon>Kribbella</taxon>
    </lineage>
</organism>
<dbReference type="InterPro" id="IPR011042">
    <property type="entry name" value="6-blade_b-propeller_TolB-like"/>
</dbReference>
<evidence type="ECO:0000256" key="8">
    <source>
        <dbReference type="SAM" id="SignalP"/>
    </source>
</evidence>
<dbReference type="PROSITE" id="PS50853">
    <property type="entry name" value="FN3"/>
    <property type="match status" value="1"/>
</dbReference>